<gene>
    <name evidence="1" type="ORF">B1P95_13715</name>
</gene>
<name>A0A1B5FQ49_ENTFC</name>
<comment type="caution">
    <text evidence="1">The sequence shown here is derived from an EMBL/GenBank/DDBJ whole genome shotgun (WGS) entry which is preliminary data.</text>
</comment>
<dbReference type="EMBL" id="MVGJ01000112">
    <property type="protein sequence ID" value="OOL79962.1"/>
    <property type="molecule type" value="Genomic_DNA"/>
</dbReference>
<accession>A0A1B5FQ49</accession>
<evidence type="ECO:0000313" key="1">
    <source>
        <dbReference type="EMBL" id="OOL79962.1"/>
    </source>
</evidence>
<reference evidence="1 2" key="1">
    <citation type="submission" date="2017-02" db="EMBL/GenBank/DDBJ databases">
        <title>Clonality and virulence of isolates of VRE in Hematopoietic Stem Cell Transplanted (HSCT) patients.</title>
        <authorList>
            <person name="Marchi A.P."/>
            <person name="Martins R.C."/>
            <person name="Marie S.K."/>
            <person name="Levin A.S."/>
            <person name="Costa S.F."/>
        </authorList>
    </citation>
    <scope>NUCLEOTIDE SEQUENCE [LARGE SCALE GENOMIC DNA]</scope>
    <source>
        <strain evidence="1 2">LIM1759</strain>
    </source>
</reference>
<dbReference type="AlphaFoldDB" id="A0A1B5FQ49"/>
<dbReference type="RefSeq" id="WP_002296264.1">
    <property type="nucleotide sequence ID" value="NZ_CABMID010000001.1"/>
</dbReference>
<dbReference type="Proteomes" id="UP000191171">
    <property type="component" value="Unassembled WGS sequence"/>
</dbReference>
<sequence length="52" mass="6101">MKNFNNCVVLIIITELTLFTNIYYIHEAQSSLIEDWAIFMAKEGKEMFQNKG</sequence>
<protein>
    <submittedName>
        <fullName evidence="1">Uncharacterized protein</fullName>
    </submittedName>
</protein>
<proteinExistence type="predicted"/>
<organism evidence="1 2">
    <name type="scientific">Enterococcus faecium</name>
    <name type="common">Streptococcus faecium</name>
    <dbReference type="NCBI Taxonomy" id="1352"/>
    <lineage>
        <taxon>Bacteria</taxon>
        <taxon>Bacillati</taxon>
        <taxon>Bacillota</taxon>
        <taxon>Bacilli</taxon>
        <taxon>Lactobacillales</taxon>
        <taxon>Enterococcaceae</taxon>
        <taxon>Enterococcus</taxon>
    </lineage>
</organism>
<evidence type="ECO:0000313" key="2">
    <source>
        <dbReference type="Proteomes" id="UP000191171"/>
    </source>
</evidence>